<dbReference type="OrthoDB" id="4868707at2759"/>
<reference evidence="6 7" key="1">
    <citation type="journal article" date="2020" name="G3 (Bethesda)">
        <title>Genetic Underpinnings of Host Manipulation by Ophiocordyceps as Revealed by Comparative Transcriptomics.</title>
        <authorList>
            <person name="Will I."/>
            <person name="Das B."/>
            <person name="Trinh T."/>
            <person name="Brachmann A."/>
            <person name="Ohm R.A."/>
            <person name="de Bekker C."/>
        </authorList>
    </citation>
    <scope>NUCLEOTIDE SEQUENCE [LARGE SCALE GENOMIC DNA]</scope>
    <source>
        <strain evidence="6 7">EC05</strain>
    </source>
</reference>
<accession>A0A8H4Q0I1</accession>
<dbReference type="Gene3D" id="3.90.210.10">
    <property type="entry name" value="Heat-Labile Enterotoxin, subunit A"/>
    <property type="match status" value="1"/>
</dbReference>
<dbReference type="AlphaFoldDB" id="A0A8H4Q0I1"/>
<organism evidence="6 7">
    <name type="scientific">Ophiocordyceps camponoti-floridani</name>
    <dbReference type="NCBI Taxonomy" id="2030778"/>
    <lineage>
        <taxon>Eukaryota</taxon>
        <taxon>Fungi</taxon>
        <taxon>Dikarya</taxon>
        <taxon>Ascomycota</taxon>
        <taxon>Pezizomycotina</taxon>
        <taxon>Sordariomycetes</taxon>
        <taxon>Hypocreomycetidae</taxon>
        <taxon>Hypocreales</taxon>
        <taxon>Ophiocordycipitaceae</taxon>
        <taxon>Ophiocordyceps</taxon>
    </lineage>
</organism>
<keyword evidence="7" id="KW-1185">Reference proteome</keyword>
<feature type="chain" id="PRO_5034416564" evidence="5">
    <location>
        <begin position="19"/>
        <end position="281"/>
    </location>
</feature>
<sequence length="281" mass="31599">MLLLPALLILLLPQKSHGSVDQGSKTPPPRPPPTIVYVNDGREYHEIRAEGGFRPASQRPSPHGYTLLSIVEEAADIHTKAVDTAYVLTSATFGGAARRPGKFVYVVHATSNMIDMARSLYNQSVYDAEFPAFGGIRWTQIIGWVDVGTQFHWMKPGEEDIFNGVMVHLLRRPKVYWSAGYHPDNYQGQTASGPRPELAGYRDNHAAWKERPWRDIPVSTRHDPELLARNFMASLVLGTTDRWMKGFPILEQLSSIADSESGDIQLKHSWRALRWRSLITG</sequence>
<evidence type="ECO:0000256" key="2">
    <source>
        <dbReference type="ARBA" id="ARBA00022729"/>
    </source>
</evidence>
<keyword evidence="2 5" id="KW-0732">Signal</keyword>
<feature type="signal peptide" evidence="5">
    <location>
        <begin position="1"/>
        <end position="18"/>
    </location>
</feature>
<keyword evidence="4" id="KW-1015">Disulfide bond</keyword>
<keyword evidence="1" id="KW-0800">Toxin</keyword>
<evidence type="ECO:0000313" key="6">
    <source>
        <dbReference type="EMBL" id="KAF4580883.1"/>
    </source>
</evidence>
<dbReference type="EMBL" id="JAACLJ010000009">
    <property type="protein sequence ID" value="KAF4580883.1"/>
    <property type="molecule type" value="Genomic_DNA"/>
</dbReference>
<evidence type="ECO:0000256" key="1">
    <source>
        <dbReference type="ARBA" id="ARBA00022656"/>
    </source>
</evidence>
<name>A0A8H4Q0I1_9HYPO</name>
<evidence type="ECO:0000256" key="3">
    <source>
        <dbReference type="ARBA" id="ARBA00023026"/>
    </source>
</evidence>
<dbReference type="SUPFAM" id="SSF56399">
    <property type="entry name" value="ADP-ribosylation"/>
    <property type="match status" value="1"/>
</dbReference>
<dbReference type="Pfam" id="PF01375">
    <property type="entry name" value="Enterotoxin_a"/>
    <property type="match status" value="1"/>
</dbReference>
<dbReference type="InterPro" id="IPR001144">
    <property type="entry name" value="Enterotoxin_A"/>
</dbReference>
<gene>
    <name evidence="6" type="ORF">GQ602_007020</name>
</gene>
<dbReference type="GO" id="GO:0090729">
    <property type="term" value="F:toxin activity"/>
    <property type="evidence" value="ECO:0007669"/>
    <property type="project" value="UniProtKB-KW"/>
</dbReference>
<proteinExistence type="predicted"/>
<comment type="caution">
    <text evidence="6">The sequence shown here is derived from an EMBL/GenBank/DDBJ whole genome shotgun (WGS) entry which is preliminary data.</text>
</comment>
<keyword evidence="3" id="KW-0843">Virulence</keyword>
<dbReference type="Proteomes" id="UP000562929">
    <property type="component" value="Unassembled WGS sequence"/>
</dbReference>
<evidence type="ECO:0000313" key="7">
    <source>
        <dbReference type="Proteomes" id="UP000562929"/>
    </source>
</evidence>
<evidence type="ECO:0000256" key="5">
    <source>
        <dbReference type="SAM" id="SignalP"/>
    </source>
</evidence>
<protein>
    <submittedName>
        <fullName evidence="6">Putative enterotoxin</fullName>
    </submittedName>
</protein>
<evidence type="ECO:0000256" key="4">
    <source>
        <dbReference type="ARBA" id="ARBA00023157"/>
    </source>
</evidence>